<organism evidence="2 3">
    <name type="scientific">Trifolium pratense</name>
    <name type="common">Red clover</name>
    <dbReference type="NCBI Taxonomy" id="57577"/>
    <lineage>
        <taxon>Eukaryota</taxon>
        <taxon>Viridiplantae</taxon>
        <taxon>Streptophyta</taxon>
        <taxon>Embryophyta</taxon>
        <taxon>Tracheophyta</taxon>
        <taxon>Spermatophyta</taxon>
        <taxon>Magnoliopsida</taxon>
        <taxon>eudicotyledons</taxon>
        <taxon>Gunneridae</taxon>
        <taxon>Pentapetalae</taxon>
        <taxon>rosids</taxon>
        <taxon>fabids</taxon>
        <taxon>Fabales</taxon>
        <taxon>Fabaceae</taxon>
        <taxon>Papilionoideae</taxon>
        <taxon>50 kb inversion clade</taxon>
        <taxon>NPAAA clade</taxon>
        <taxon>Hologalegina</taxon>
        <taxon>IRL clade</taxon>
        <taxon>Trifolieae</taxon>
        <taxon>Trifolium</taxon>
    </lineage>
</organism>
<comment type="caution">
    <text evidence="2">The sequence shown here is derived from an EMBL/GenBank/DDBJ whole genome shotgun (WGS) entry which is preliminary data.</text>
</comment>
<dbReference type="AlphaFoldDB" id="A0A2K3JVN7"/>
<evidence type="ECO:0000313" key="3">
    <source>
        <dbReference type="Proteomes" id="UP000236291"/>
    </source>
</evidence>
<feature type="compositionally biased region" description="Polar residues" evidence="1">
    <location>
        <begin position="1"/>
        <end position="10"/>
    </location>
</feature>
<dbReference type="EMBL" id="ASHM01126320">
    <property type="protein sequence ID" value="PNX58115.1"/>
    <property type="molecule type" value="Genomic_DNA"/>
</dbReference>
<reference evidence="2 3" key="2">
    <citation type="journal article" date="2017" name="Front. Plant Sci.">
        <title>Gene Classification and Mining of Molecular Markers Useful in Red Clover (Trifolium pratense) Breeding.</title>
        <authorList>
            <person name="Istvanek J."/>
            <person name="Dluhosova J."/>
            <person name="Dluhos P."/>
            <person name="Patkova L."/>
            <person name="Nedelnik J."/>
            <person name="Repkova J."/>
        </authorList>
    </citation>
    <scope>NUCLEOTIDE SEQUENCE [LARGE SCALE GENOMIC DNA]</scope>
    <source>
        <strain evidence="3">cv. Tatra</strain>
        <tissue evidence="2">Young leaves</tissue>
    </source>
</reference>
<reference evidence="2 3" key="1">
    <citation type="journal article" date="2014" name="Am. J. Bot.">
        <title>Genome assembly and annotation for red clover (Trifolium pratense; Fabaceae).</title>
        <authorList>
            <person name="Istvanek J."/>
            <person name="Jaros M."/>
            <person name="Krenek A."/>
            <person name="Repkova J."/>
        </authorList>
    </citation>
    <scope>NUCLEOTIDE SEQUENCE [LARGE SCALE GENOMIC DNA]</scope>
    <source>
        <strain evidence="3">cv. Tatra</strain>
        <tissue evidence="2">Young leaves</tissue>
    </source>
</reference>
<protein>
    <submittedName>
        <fullName evidence="2">Uncharacterized protein</fullName>
    </submittedName>
</protein>
<feature type="region of interest" description="Disordered" evidence="1">
    <location>
        <begin position="1"/>
        <end position="23"/>
    </location>
</feature>
<evidence type="ECO:0000256" key="1">
    <source>
        <dbReference type="SAM" id="MobiDB-lite"/>
    </source>
</evidence>
<evidence type="ECO:0000313" key="2">
    <source>
        <dbReference type="EMBL" id="PNX58115.1"/>
    </source>
</evidence>
<dbReference type="Proteomes" id="UP000236291">
    <property type="component" value="Unassembled WGS sequence"/>
</dbReference>
<accession>A0A2K3JVN7</accession>
<name>A0A2K3JVN7_TRIPR</name>
<gene>
    <name evidence="2" type="ORF">L195_g059030</name>
</gene>
<proteinExistence type="predicted"/>
<sequence>MMSQPPSQQRRASRYRNRNKVNDGGSRAFQLNLGCGMLFDSFSKAWGC</sequence>